<evidence type="ECO:0000256" key="2">
    <source>
        <dbReference type="SAM" id="MobiDB-lite"/>
    </source>
</evidence>
<dbReference type="InterPro" id="IPR000504">
    <property type="entry name" value="RRM_dom"/>
</dbReference>
<dbReference type="PANTHER" id="PTHR15503">
    <property type="entry name" value="LDOC1 RELATED"/>
    <property type="match status" value="1"/>
</dbReference>
<protein>
    <submittedName>
        <fullName evidence="5">La protein 1-like</fullName>
    </submittedName>
</protein>
<dbReference type="InterPro" id="IPR032567">
    <property type="entry name" value="RTL1-rel"/>
</dbReference>
<dbReference type="Gene3D" id="3.30.70.330">
    <property type="match status" value="1"/>
</dbReference>
<dbReference type="RefSeq" id="XP_040947342.1">
    <property type="nucleotide sequence ID" value="XM_041091408.1"/>
</dbReference>
<keyword evidence="1" id="KW-0694">RNA-binding</keyword>
<evidence type="ECO:0000256" key="1">
    <source>
        <dbReference type="PROSITE-ProRule" id="PRU00176"/>
    </source>
</evidence>
<keyword evidence="4" id="KW-1185">Reference proteome</keyword>
<evidence type="ECO:0000313" key="5">
    <source>
        <dbReference type="RefSeq" id="XP_040947342.1"/>
    </source>
</evidence>
<feature type="region of interest" description="Disordered" evidence="2">
    <location>
        <begin position="408"/>
        <end position="478"/>
    </location>
</feature>
<evidence type="ECO:0000313" key="4">
    <source>
        <dbReference type="Proteomes" id="UP000818029"/>
    </source>
</evidence>
<dbReference type="PANTHER" id="PTHR15503:SF45">
    <property type="entry name" value="RNA-DIRECTED DNA POLYMERASE HOMOLOG"/>
    <property type="match status" value="1"/>
</dbReference>
<evidence type="ECO:0000259" key="3">
    <source>
        <dbReference type="PROSITE" id="PS50102"/>
    </source>
</evidence>
<sequence>MPKLKIDQVPSVREFADVFPVELPRLRPDCELDFSIELLPRTTLITVSPYRIALTELKELKAQLRELVDRDFIRSSVSRWGALVLFVKPITLKKAFFASFSDICGTGILRLAPGSEADTLLSTSSLAVSYIENLENQIGQVATELRNRPGTLPSDMENMRNPRKEHCKALTLRSEKTLEPNTIDVEEELADAEDSEKVQSSVEILVSPEPEFVKSNKMRSHLNLRDVKAEEVPEATLDAVAETLRTSSSLRVFEDGFDLLGKKVGRSTALLEPEELLEQLDSRTIAALPFEFNVKMEDVEAFFGQYAKVNSVRLPRHVANKKYFCGTALIEFSTEEDAQKVLEQSLVYAGAELELKPKKDFDTIREEEAEEYEDNHLVTGSNGDNRLNAEDKYPKGLVVAFALKNISGGDSAEKNGSDEPAKDGATEKNEEKTTTNDEDKKDKVDDKQPVSGDETENKSPVQKDEGTEHKNTSVFKDDINVVLREDLKEAFQKFGTVKVDISLFS</sequence>
<dbReference type="Proteomes" id="UP000818029">
    <property type="component" value="Chromosome D04"/>
</dbReference>
<feature type="region of interest" description="Disordered" evidence="2">
    <location>
        <begin position="368"/>
        <end position="389"/>
    </location>
</feature>
<feature type="compositionally biased region" description="Basic and acidic residues" evidence="2">
    <location>
        <begin position="455"/>
        <end position="478"/>
    </location>
</feature>
<feature type="compositionally biased region" description="Basic and acidic residues" evidence="2">
    <location>
        <begin position="411"/>
        <end position="448"/>
    </location>
</feature>
<proteinExistence type="predicted"/>
<reference evidence="4" key="1">
    <citation type="journal article" date="2020" name="Nat. Genet.">
        <title>Genomic diversifications of five Gossypium allopolyploid species and their impact on cotton improvement.</title>
        <authorList>
            <person name="Chen Z.J."/>
            <person name="Sreedasyam A."/>
            <person name="Ando A."/>
            <person name="Song Q."/>
            <person name="De Santiago L.M."/>
            <person name="Hulse-Kemp A.M."/>
            <person name="Ding M."/>
            <person name="Ye W."/>
            <person name="Kirkbride R.C."/>
            <person name="Jenkins J."/>
            <person name="Plott C."/>
            <person name="Lovell J."/>
            <person name="Lin Y.M."/>
            <person name="Vaughn R."/>
            <person name="Liu B."/>
            <person name="Simpson S."/>
            <person name="Scheffler B.E."/>
            <person name="Wen L."/>
            <person name="Saski C.A."/>
            <person name="Grover C.E."/>
            <person name="Hu G."/>
            <person name="Conover J.L."/>
            <person name="Carlson J.W."/>
            <person name="Shu S."/>
            <person name="Boston L.B."/>
            <person name="Williams M."/>
            <person name="Peterson D.G."/>
            <person name="McGee K."/>
            <person name="Jones D.C."/>
            <person name="Wendel J.F."/>
            <person name="Stelly D.M."/>
            <person name="Grimwood J."/>
            <person name="Schmutz J."/>
        </authorList>
    </citation>
    <scope>NUCLEOTIDE SEQUENCE [LARGE SCALE GENOMIC DNA]</scope>
    <source>
        <strain evidence="4">cv. TM-1</strain>
    </source>
</reference>
<dbReference type="SUPFAM" id="SSF56672">
    <property type="entry name" value="DNA/RNA polymerases"/>
    <property type="match status" value="1"/>
</dbReference>
<dbReference type="SMART" id="SM00360">
    <property type="entry name" value="RRM"/>
    <property type="match status" value="1"/>
</dbReference>
<accession>A0ABM2ZXH4</accession>
<gene>
    <name evidence="5" type="primary">LOC107898436</name>
</gene>
<dbReference type="CDD" id="cd12291">
    <property type="entry name" value="RRM1_La"/>
    <property type="match status" value="1"/>
</dbReference>
<dbReference type="PROSITE" id="PS50102">
    <property type="entry name" value="RRM"/>
    <property type="match status" value="1"/>
</dbReference>
<reference evidence="5" key="2">
    <citation type="submission" date="2025-08" db="UniProtKB">
        <authorList>
            <consortium name="RefSeq"/>
        </authorList>
    </citation>
    <scope>IDENTIFICATION</scope>
</reference>
<dbReference type="SUPFAM" id="SSF54928">
    <property type="entry name" value="RNA-binding domain, RBD"/>
    <property type="match status" value="1"/>
</dbReference>
<dbReference type="InterPro" id="IPR035979">
    <property type="entry name" value="RBD_domain_sf"/>
</dbReference>
<dbReference type="InterPro" id="IPR012677">
    <property type="entry name" value="Nucleotide-bd_a/b_plait_sf"/>
</dbReference>
<feature type="domain" description="RRM" evidence="3">
    <location>
        <begin position="281"/>
        <end position="371"/>
    </location>
</feature>
<name>A0ABM2ZXH4_GOSHI</name>
<dbReference type="InterPro" id="IPR043502">
    <property type="entry name" value="DNA/RNA_pol_sf"/>
</dbReference>
<dbReference type="GeneID" id="107898436"/>
<organism evidence="4 5">
    <name type="scientific">Gossypium hirsutum</name>
    <name type="common">Upland cotton</name>
    <name type="synonym">Gossypium mexicanum</name>
    <dbReference type="NCBI Taxonomy" id="3635"/>
    <lineage>
        <taxon>Eukaryota</taxon>
        <taxon>Viridiplantae</taxon>
        <taxon>Streptophyta</taxon>
        <taxon>Embryophyta</taxon>
        <taxon>Tracheophyta</taxon>
        <taxon>Spermatophyta</taxon>
        <taxon>Magnoliopsida</taxon>
        <taxon>eudicotyledons</taxon>
        <taxon>Gunneridae</taxon>
        <taxon>Pentapetalae</taxon>
        <taxon>rosids</taxon>
        <taxon>malvids</taxon>
        <taxon>Malvales</taxon>
        <taxon>Malvaceae</taxon>
        <taxon>Malvoideae</taxon>
        <taxon>Gossypium</taxon>
    </lineage>
</organism>
<dbReference type="Gene3D" id="3.10.10.10">
    <property type="entry name" value="HIV Type 1 Reverse Transcriptase, subunit A, domain 1"/>
    <property type="match status" value="1"/>
</dbReference>
<dbReference type="Pfam" id="PF00076">
    <property type="entry name" value="RRM_1"/>
    <property type="match status" value="1"/>
</dbReference>